<dbReference type="SMART" id="SM00342">
    <property type="entry name" value="HTH_ARAC"/>
    <property type="match status" value="1"/>
</dbReference>
<keyword evidence="2" id="KW-0808">Transferase</keyword>
<evidence type="ECO:0000313" key="3">
    <source>
        <dbReference type="Proteomes" id="UP000031465"/>
    </source>
</evidence>
<dbReference type="GO" id="GO:0003700">
    <property type="term" value="F:DNA-binding transcription factor activity"/>
    <property type="evidence" value="ECO:0007669"/>
    <property type="project" value="InterPro"/>
</dbReference>
<dbReference type="GO" id="GO:0008168">
    <property type="term" value="F:methyltransferase activity"/>
    <property type="evidence" value="ECO:0007669"/>
    <property type="project" value="UniProtKB-KW"/>
</dbReference>
<sequence length="124" mass="14613">MQILVEAVEKAPKKRWKDRYFQELSVDTSTARRQFKKRFGMTFVEYACARRMGLAVKQIRAGDPVIEAQLSSGYESGSVFRDTFSRIMECLRRSSGMIKFLRHHGSIRCLVQYYLLQMNRLFIF</sequence>
<name>A0A0C1K185_9BACT</name>
<dbReference type="GO" id="GO:0032259">
    <property type="term" value="P:methylation"/>
    <property type="evidence" value="ECO:0007669"/>
    <property type="project" value="UniProtKB-KW"/>
</dbReference>
<keyword evidence="2" id="KW-0489">Methyltransferase</keyword>
<evidence type="ECO:0000313" key="2">
    <source>
        <dbReference type="EMBL" id="KIC73182.1"/>
    </source>
</evidence>
<feature type="domain" description="HTH araC/xylS-type" evidence="1">
    <location>
        <begin position="1"/>
        <end position="86"/>
    </location>
</feature>
<protein>
    <submittedName>
        <fullName evidence="2">Putative DNA-6-O-methylguanine[protein]-L-cysteine S-methyltransferase</fullName>
    </submittedName>
</protein>
<accession>A0A0C1K185</accession>
<dbReference type="Gene3D" id="1.10.10.60">
    <property type="entry name" value="Homeodomain-like"/>
    <property type="match status" value="1"/>
</dbReference>
<dbReference type="InterPro" id="IPR018060">
    <property type="entry name" value="HTH_AraC"/>
</dbReference>
<organism evidence="2 3">
    <name type="scientific">Candidatus Protochlamydia amoebophila</name>
    <dbReference type="NCBI Taxonomy" id="362787"/>
    <lineage>
        <taxon>Bacteria</taxon>
        <taxon>Pseudomonadati</taxon>
        <taxon>Chlamydiota</taxon>
        <taxon>Chlamydiia</taxon>
        <taxon>Parachlamydiales</taxon>
        <taxon>Parachlamydiaceae</taxon>
        <taxon>Candidatus Protochlamydia</taxon>
    </lineage>
</organism>
<dbReference type="PROSITE" id="PS01124">
    <property type="entry name" value="HTH_ARAC_FAMILY_2"/>
    <property type="match status" value="1"/>
</dbReference>
<gene>
    <name evidence="2" type="primary">ada</name>
    <name evidence="2" type="ORF">DB44_BK00040</name>
</gene>
<dbReference type="EMBL" id="JSAN01000034">
    <property type="protein sequence ID" value="KIC73182.1"/>
    <property type="molecule type" value="Genomic_DNA"/>
</dbReference>
<proteinExistence type="predicted"/>
<dbReference type="GO" id="GO:0043565">
    <property type="term" value="F:sequence-specific DNA binding"/>
    <property type="evidence" value="ECO:0007669"/>
    <property type="project" value="InterPro"/>
</dbReference>
<dbReference type="Proteomes" id="UP000031465">
    <property type="component" value="Unassembled WGS sequence"/>
</dbReference>
<reference evidence="2 3" key="1">
    <citation type="journal article" date="2014" name="Mol. Biol. Evol.">
        <title>Massive expansion of Ubiquitination-related gene families within the Chlamydiae.</title>
        <authorList>
            <person name="Domman D."/>
            <person name="Collingro A."/>
            <person name="Lagkouvardos I."/>
            <person name="Gehre L."/>
            <person name="Weinmaier T."/>
            <person name="Rattei T."/>
            <person name="Subtil A."/>
            <person name="Horn M."/>
        </authorList>
    </citation>
    <scope>NUCLEOTIDE SEQUENCE [LARGE SCALE GENOMIC DNA]</scope>
    <source>
        <strain evidence="2 3">EI2</strain>
    </source>
</reference>
<dbReference type="AlphaFoldDB" id="A0A0C1K185"/>
<comment type="caution">
    <text evidence="2">The sequence shown here is derived from an EMBL/GenBank/DDBJ whole genome shotgun (WGS) entry which is preliminary data.</text>
</comment>
<evidence type="ECO:0000259" key="1">
    <source>
        <dbReference type="PROSITE" id="PS01124"/>
    </source>
</evidence>
<dbReference type="Pfam" id="PF12833">
    <property type="entry name" value="HTH_18"/>
    <property type="match status" value="1"/>
</dbReference>